<reference evidence="1 2" key="1">
    <citation type="submission" date="2019-06" db="EMBL/GenBank/DDBJ databases">
        <authorList>
            <person name="Broberg M."/>
        </authorList>
    </citation>
    <scope>NUCLEOTIDE SEQUENCE [LARGE SCALE GENOMIC DNA]</scope>
</reference>
<accession>A0ABY6V0L4</accession>
<dbReference type="Proteomes" id="UP000766486">
    <property type="component" value="Unassembled WGS sequence"/>
</dbReference>
<dbReference type="EMBL" id="CABFNS010000935">
    <property type="protein sequence ID" value="VUC36927.1"/>
    <property type="molecule type" value="Genomic_DNA"/>
</dbReference>
<proteinExistence type="predicted"/>
<evidence type="ECO:0000313" key="1">
    <source>
        <dbReference type="EMBL" id="VUC36927.1"/>
    </source>
</evidence>
<protein>
    <submittedName>
        <fullName evidence="1">Uncharacterized protein</fullName>
    </submittedName>
</protein>
<organism evidence="1 2">
    <name type="scientific">Bionectria ochroleuca</name>
    <name type="common">Gliocladium roseum</name>
    <dbReference type="NCBI Taxonomy" id="29856"/>
    <lineage>
        <taxon>Eukaryota</taxon>
        <taxon>Fungi</taxon>
        <taxon>Dikarya</taxon>
        <taxon>Ascomycota</taxon>
        <taxon>Pezizomycotina</taxon>
        <taxon>Sordariomycetes</taxon>
        <taxon>Hypocreomycetidae</taxon>
        <taxon>Hypocreales</taxon>
        <taxon>Bionectriaceae</taxon>
        <taxon>Clonostachys</taxon>
    </lineage>
</organism>
<keyword evidence="2" id="KW-1185">Reference proteome</keyword>
<name>A0ABY6V0L4_BIOOC</name>
<gene>
    <name evidence="1" type="ORF">CLO192961_LOCUS458061</name>
</gene>
<sequence>MFQRVSTNVISVDLLGHAKSKSMSRPSQMASGPSATFSANTRLQLLPAMERCRSGSAVIDRED</sequence>
<comment type="caution">
    <text evidence="1">The sequence shown here is derived from an EMBL/GenBank/DDBJ whole genome shotgun (WGS) entry which is preliminary data.</text>
</comment>
<evidence type="ECO:0000313" key="2">
    <source>
        <dbReference type="Proteomes" id="UP000766486"/>
    </source>
</evidence>